<sequence length="81" mass="9008">MNDKKVKRITETIIGHMRNQKNKAPIILTTSKQVGFSVRCESCKNWEVMVMIVKDEHGGGIRFLCANCKNSSVVGALNEGN</sequence>
<dbReference type="EMBL" id="LAZR01009951">
    <property type="protein sequence ID" value="KKM69655.1"/>
    <property type="molecule type" value="Genomic_DNA"/>
</dbReference>
<name>A0A0F9LZ13_9ZZZZ</name>
<organism evidence="1">
    <name type="scientific">marine sediment metagenome</name>
    <dbReference type="NCBI Taxonomy" id="412755"/>
    <lineage>
        <taxon>unclassified sequences</taxon>
        <taxon>metagenomes</taxon>
        <taxon>ecological metagenomes</taxon>
    </lineage>
</organism>
<reference evidence="1" key="1">
    <citation type="journal article" date="2015" name="Nature">
        <title>Complex archaea that bridge the gap between prokaryotes and eukaryotes.</title>
        <authorList>
            <person name="Spang A."/>
            <person name="Saw J.H."/>
            <person name="Jorgensen S.L."/>
            <person name="Zaremba-Niedzwiedzka K."/>
            <person name="Martijn J."/>
            <person name="Lind A.E."/>
            <person name="van Eijk R."/>
            <person name="Schleper C."/>
            <person name="Guy L."/>
            <person name="Ettema T.J."/>
        </authorList>
    </citation>
    <scope>NUCLEOTIDE SEQUENCE</scope>
</reference>
<evidence type="ECO:0000313" key="1">
    <source>
        <dbReference type="EMBL" id="KKM69655.1"/>
    </source>
</evidence>
<proteinExistence type="predicted"/>
<dbReference type="AlphaFoldDB" id="A0A0F9LZ13"/>
<accession>A0A0F9LZ13</accession>
<comment type="caution">
    <text evidence="1">The sequence shown here is derived from an EMBL/GenBank/DDBJ whole genome shotgun (WGS) entry which is preliminary data.</text>
</comment>
<protein>
    <submittedName>
        <fullName evidence="1">Uncharacterized protein</fullName>
    </submittedName>
</protein>
<gene>
    <name evidence="1" type="ORF">LCGC14_1448510</name>
</gene>